<keyword evidence="2" id="KW-0808">Transferase</keyword>
<keyword evidence="1" id="KW-0489">Methyltransferase</keyword>
<dbReference type="GO" id="GO:0008168">
    <property type="term" value="F:methyltransferase activity"/>
    <property type="evidence" value="ECO:0007669"/>
    <property type="project" value="UniProtKB-KW"/>
</dbReference>
<dbReference type="Pfam" id="PF08100">
    <property type="entry name" value="Dimerisation"/>
    <property type="match status" value="1"/>
</dbReference>
<dbReference type="GO" id="GO:0032259">
    <property type="term" value="P:methylation"/>
    <property type="evidence" value="ECO:0007669"/>
    <property type="project" value="UniProtKB-KW"/>
</dbReference>
<dbReference type="Proteomes" id="UP000289738">
    <property type="component" value="Chromosome A07"/>
</dbReference>
<dbReference type="FunFam" id="1.10.10.10:FF:000357">
    <property type="entry name" value="Caffeic acid 3-O-methyltransferase"/>
    <property type="match status" value="1"/>
</dbReference>
<keyword evidence="7" id="KW-1185">Reference proteome</keyword>
<proteinExistence type="predicted"/>
<evidence type="ECO:0000313" key="7">
    <source>
        <dbReference type="Proteomes" id="UP000289738"/>
    </source>
</evidence>
<evidence type="ECO:0000259" key="5">
    <source>
        <dbReference type="Pfam" id="PF08100"/>
    </source>
</evidence>
<dbReference type="GO" id="GO:0046983">
    <property type="term" value="F:protein dimerization activity"/>
    <property type="evidence" value="ECO:0007669"/>
    <property type="project" value="InterPro"/>
</dbReference>
<gene>
    <name evidence="6" type="ORF">Ahy_A07g032353</name>
</gene>
<evidence type="ECO:0000256" key="2">
    <source>
        <dbReference type="ARBA" id="ARBA00022679"/>
    </source>
</evidence>
<name>A0A445C6M2_ARAHY</name>
<dbReference type="Gene3D" id="1.10.10.10">
    <property type="entry name" value="Winged helix-like DNA-binding domain superfamily/Winged helix DNA-binding domain"/>
    <property type="match status" value="1"/>
</dbReference>
<dbReference type="STRING" id="3818.A0A445C6M2"/>
<evidence type="ECO:0000256" key="4">
    <source>
        <dbReference type="SAM" id="MobiDB-lite"/>
    </source>
</evidence>
<dbReference type="InterPro" id="IPR036390">
    <property type="entry name" value="WH_DNA-bd_sf"/>
</dbReference>
<dbReference type="AlphaFoldDB" id="A0A445C6M2"/>
<protein>
    <recommendedName>
        <fullName evidence="5">O-methyltransferase dimerisation domain-containing protein</fullName>
    </recommendedName>
</protein>
<evidence type="ECO:0000256" key="3">
    <source>
        <dbReference type="ARBA" id="ARBA00022691"/>
    </source>
</evidence>
<dbReference type="EMBL" id="SDMP01000007">
    <property type="protein sequence ID" value="RYR46607.1"/>
    <property type="molecule type" value="Genomic_DNA"/>
</dbReference>
<dbReference type="InterPro" id="IPR036388">
    <property type="entry name" value="WH-like_DNA-bd_sf"/>
</dbReference>
<accession>A0A445C6M2</accession>
<evidence type="ECO:0000313" key="6">
    <source>
        <dbReference type="EMBL" id="RYR46607.1"/>
    </source>
</evidence>
<comment type="caution">
    <text evidence="6">The sequence shown here is derived from an EMBL/GenBank/DDBJ whole genome shotgun (WGS) entry which is preliminary data.</text>
</comment>
<organism evidence="6 7">
    <name type="scientific">Arachis hypogaea</name>
    <name type="common">Peanut</name>
    <dbReference type="NCBI Taxonomy" id="3818"/>
    <lineage>
        <taxon>Eukaryota</taxon>
        <taxon>Viridiplantae</taxon>
        <taxon>Streptophyta</taxon>
        <taxon>Embryophyta</taxon>
        <taxon>Tracheophyta</taxon>
        <taxon>Spermatophyta</taxon>
        <taxon>Magnoliopsida</taxon>
        <taxon>eudicotyledons</taxon>
        <taxon>Gunneridae</taxon>
        <taxon>Pentapetalae</taxon>
        <taxon>rosids</taxon>
        <taxon>fabids</taxon>
        <taxon>Fabales</taxon>
        <taxon>Fabaceae</taxon>
        <taxon>Papilionoideae</taxon>
        <taxon>50 kb inversion clade</taxon>
        <taxon>dalbergioids sensu lato</taxon>
        <taxon>Dalbergieae</taxon>
        <taxon>Pterocarpus clade</taxon>
        <taxon>Arachis</taxon>
    </lineage>
</organism>
<evidence type="ECO:0000256" key="1">
    <source>
        <dbReference type="ARBA" id="ARBA00022603"/>
    </source>
</evidence>
<dbReference type="SUPFAM" id="SSF46785">
    <property type="entry name" value="Winged helix' DNA-binding domain"/>
    <property type="match status" value="1"/>
</dbReference>
<feature type="domain" description="O-methyltransferase dimerisation" evidence="5">
    <location>
        <begin position="40"/>
        <end position="97"/>
    </location>
</feature>
<feature type="region of interest" description="Disordered" evidence="4">
    <location>
        <begin position="1"/>
        <end position="20"/>
    </location>
</feature>
<keyword evidence="3" id="KW-0949">S-adenosyl-L-methionine</keyword>
<sequence length="99" mass="10861">MALASDSNGEPQKYYLKPEIDDQEQEQEDGLLIARQITSSSVVVPMVLRTAIEVGVFEIIAKEGEGAKLSAKDILEDIGTNNPEAASMLDRLLRLLTRC</sequence>
<reference evidence="6 7" key="1">
    <citation type="submission" date="2019-01" db="EMBL/GenBank/DDBJ databases">
        <title>Sequencing of cultivated peanut Arachis hypogaea provides insights into genome evolution and oil improvement.</title>
        <authorList>
            <person name="Chen X."/>
        </authorList>
    </citation>
    <scope>NUCLEOTIDE SEQUENCE [LARGE SCALE GENOMIC DNA]</scope>
    <source>
        <strain evidence="7">cv. Fuhuasheng</strain>
        <tissue evidence="6">Leaves</tissue>
    </source>
</reference>
<dbReference type="InterPro" id="IPR012967">
    <property type="entry name" value="COMT_dimerisation"/>
</dbReference>
<feature type="compositionally biased region" description="Polar residues" evidence="4">
    <location>
        <begin position="1"/>
        <end position="10"/>
    </location>
</feature>